<accession>A0ABV1A7M4</accession>
<name>A0ABV1A7M4_9TELE</name>
<feature type="transmembrane region" description="Helical" evidence="1">
    <location>
        <begin position="45"/>
        <end position="66"/>
    </location>
</feature>
<evidence type="ECO:0000313" key="2">
    <source>
        <dbReference type="EMBL" id="MEQ2314179.1"/>
    </source>
</evidence>
<evidence type="ECO:0000313" key="3">
    <source>
        <dbReference type="Proteomes" id="UP001469553"/>
    </source>
</evidence>
<evidence type="ECO:0008006" key="4">
    <source>
        <dbReference type="Google" id="ProtNLM"/>
    </source>
</evidence>
<dbReference type="EMBL" id="JAHRIP010085172">
    <property type="protein sequence ID" value="MEQ2314179.1"/>
    <property type="molecule type" value="Genomic_DNA"/>
</dbReference>
<evidence type="ECO:0000256" key="1">
    <source>
        <dbReference type="SAM" id="Phobius"/>
    </source>
</evidence>
<reference evidence="2 3" key="1">
    <citation type="submission" date="2021-06" db="EMBL/GenBank/DDBJ databases">
        <authorList>
            <person name="Palmer J.M."/>
        </authorList>
    </citation>
    <scope>NUCLEOTIDE SEQUENCE [LARGE SCALE GENOMIC DNA]</scope>
    <source>
        <strain evidence="2 3">AS_MEX2019</strain>
        <tissue evidence="2">Muscle</tissue>
    </source>
</reference>
<gene>
    <name evidence="2" type="ORF">AMECASPLE_009508</name>
</gene>
<organism evidence="2 3">
    <name type="scientific">Ameca splendens</name>
    <dbReference type="NCBI Taxonomy" id="208324"/>
    <lineage>
        <taxon>Eukaryota</taxon>
        <taxon>Metazoa</taxon>
        <taxon>Chordata</taxon>
        <taxon>Craniata</taxon>
        <taxon>Vertebrata</taxon>
        <taxon>Euteleostomi</taxon>
        <taxon>Actinopterygii</taxon>
        <taxon>Neopterygii</taxon>
        <taxon>Teleostei</taxon>
        <taxon>Neoteleostei</taxon>
        <taxon>Acanthomorphata</taxon>
        <taxon>Ovalentaria</taxon>
        <taxon>Atherinomorphae</taxon>
        <taxon>Cyprinodontiformes</taxon>
        <taxon>Goodeidae</taxon>
        <taxon>Ameca</taxon>
    </lineage>
</organism>
<keyword evidence="1" id="KW-1133">Transmembrane helix</keyword>
<keyword evidence="3" id="KW-1185">Reference proteome</keyword>
<comment type="caution">
    <text evidence="2">The sequence shown here is derived from an EMBL/GenBank/DDBJ whole genome shotgun (WGS) entry which is preliminary data.</text>
</comment>
<feature type="transmembrane region" description="Helical" evidence="1">
    <location>
        <begin position="106"/>
        <end position="123"/>
    </location>
</feature>
<sequence length="132" mass="14958">MLHKEKLRTELSLIYESPAFWGRCSALTLYQILQSYNLQETSENVVLLNILITTLVTTTGAGRCFSTIKRIKTFLRNTMRQERLNALTMLSMKHGLNQDGADDGSLGASLSLCFCFLCVFMFFEPQFCGVIQ</sequence>
<proteinExistence type="predicted"/>
<protein>
    <recommendedName>
        <fullName evidence="4">HAT C-terminal dimerisation domain-containing protein</fullName>
    </recommendedName>
</protein>
<keyword evidence="1" id="KW-0812">Transmembrane</keyword>
<keyword evidence="1" id="KW-0472">Membrane</keyword>
<dbReference type="Proteomes" id="UP001469553">
    <property type="component" value="Unassembled WGS sequence"/>
</dbReference>